<evidence type="ECO:0000313" key="12">
    <source>
        <dbReference type="EMBL" id="MBP1041543.1"/>
    </source>
</evidence>
<dbReference type="SMART" id="SM00448">
    <property type="entry name" value="REC"/>
    <property type="match status" value="1"/>
</dbReference>
<dbReference type="Gene3D" id="6.10.250.690">
    <property type="match status" value="1"/>
</dbReference>
<feature type="DNA-binding region" description="OmpR/PhoB-type" evidence="9">
    <location>
        <begin position="128"/>
        <end position="226"/>
    </location>
</feature>
<keyword evidence="7" id="KW-0804">Transcription</keyword>
<evidence type="ECO:0000256" key="1">
    <source>
        <dbReference type="ARBA" id="ARBA00004496"/>
    </source>
</evidence>
<evidence type="ECO:0000256" key="4">
    <source>
        <dbReference type="ARBA" id="ARBA00023012"/>
    </source>
</evidence>
<dbReference type="GO" id="GO:0032993">
    <property type="term" value="C:protein-DNA complex"/>
    <property type="evidence" value="ECO:0007669"/>
    <property type="project" value="TreeGrafter"/>
</dbReference>
<keyword evidence="3 8" id="KW-0597">Phosphoprotein</keyword>
<feature type="domain" description="OmpR/PhoB-type" evidence="11">
    <location>
        <begin position="128"/>
        <end position="226"/>
    </location>
</feature>
<dbReference type="FunFam" id="3.40.50.2300:FF:000021">
    <property type="entry name" value="Two-component system response regulator KdpE"/>
    <property type="match status" value="1"/>
</dbReference>
<dbReference type="InterPro" id="IPR001867">
    <property type="entry name" value="OmpR/PhoB-type_DNA-bd"/>
</dbReference>
<evidence type="ECO:0000256" key="3">
    <source>
        <dbReference type="ARBA" id="ARBA00022553"/>
    </source>
</evidence>
<dbReference type="Gene3D" id="1.10.10.10">
    <property type="entry name" value="Winged helix-like DNA-binding domain superfamily/Winged helix DNA-binding domain"/>
    <property type="match status" value="1"/>
</dbReference>
<dbReference type="GO" id="GO:0005829">
    <property type="term" value="C:cytosol"/>
    <property type="evidence" value="ECO:0007669"/>
    <property type="project" value="TreeGrafter"/>
</dbReference>
<dbReference type="EMBL" id="JAEEGA010000006">
    <property type="protein sequence ID" value="MBP1041543.1"/>
    <property type="molecule type" value="Genomic_DNA"/>
</dbReference>
<dbReference type="GO" id="GO:0000987">
    <property type="term" value="F:cis-regulatory region sequence-specific DNA binding"/>
    <property type="evidence" value="ECO:0007669"/>
    <property type="project" value="UniProtKB-ARBA"/>
</dbReference>
<dbReference type="CDD" id="cd17620">
    <property type="entry name" value="REC_OmpR_KdpE-like"/>
    <property type="match status" value="1"/>
</dbReference>
<dbReference type="InterPro" id="IPR011006">
    <property type="entry name" value="CheY-like_superfamily"/>
</dbReference>
<dbReference type="InterPro" id="IPR001789">
    <property type="entry name" value="Sig_transdc_resp-reg_receiver"/>
</dbReference>
<dbReference type="Pfam" id="PF00072">
    <property type="entry name" value="Response_reg"/>
    <property type="match status" value="1"/>
</dbReference>
<dbReference type="GO" id="GO:0045893">
    <property type="term" value="P:positive regulation of DNA-templated transcription"/>
    <property type="evidence" value="ECO:0007669"/>
    <property type="project" value="UniProtKB-ARBA"/>
</dbReference>
<evidence type="ECO:0000313" key="13">
    <source>
        <dbReference type="Proteomes" id="UP000674938"/>
    </source>
</evidence>
<evidence type="ECO:0000256" key="7">
    <source>
        <dbReference type="ARBA" id="ARBA00023163"/>
    </source>
</evidence>
<dbReference type="PROSITE" id="PS51755">
    <property type="entry name" value="OMPR_PHOB"/>
    <property type="match status" value="1"/>
</dbReference>
<accession>A0A940PEV6</accession>
<evidence type="ECO:0000256" key="6">
    <source>
        <dbReference type="ARBA" id="ARBA00023125"/>
    </source>
</evidence>
<evidence type="ECO:0000256" key="9">
    <source>
        <dbReference type="PROSITE-ProRule" id="PRU01091"/>
    </source>
</evidence>
<dbReference type="GO" id="GO:0042802">
    <property type="term" value="F:identical protein binding"/>
    <property type="evidence" value="ECO:0007669"/>
    <property type="project" value="UniProtKB-ARBA"/>
</dbReference>
<evidence type="ECO:0000256" key="5">
    <source>
        <dbReference type="ARBA" id="ARBA00023015"/>
    </source>
</evidence>
<proteinExistence type="predicted"/>
<sequence>MTQGLVLVIEDDSGIKNFMTAVLKGADYQVQTAENGTTGLSLAATWSPDLIILDLGLPDMDGLEVLTTIRTWSEVPVLIVSARGNEQEKVAGLDAGADDYITKPFGTSELLARIRTALRHRKKIDAPLNFFRTGELTIDLERRQVKMGAIEVHLTPTEYKILTLFAQHHGKVLTHDVIMKAVWGPYVNENQALRVNMSNIRRKLEANPADPHYILTEVGIGYRLAER</sequence>
<evidence type="ECO:0000256" key="8">
    <source>
        <dbReference type="PROSITE-ProRule" id="PRU00169"/>
    </source>
</evidence>
<evidence type="ECO:0000259" key="11">
    <source>
        <dbReference type="PROSITE" id="PS51755"/>
    </source>
</evidence>
<dbReference type="Pfam" id="PF00486">
    <property type="entry name" value="Trans_reg_C"/>
    <property type="match status" value="1"/>
</dbReference>
<name>A0A940PEV6_9ENTE</name>
<keyword evidence="13" id="KW-1185">Reference proteome</keyword>
<dbReference type="Gene3D" id="3.40.50.2300">
    <property type="match status" value="1"/>
</dbReference>
<dbReference type="InterPro" id="IPR036388">
    <property type="entry name" value="WH-like_DNA-bd_sf"/>
</dbReference>
<dbReference type="RefSeq" id="WP_209527582.1">
    <property type="nucleotide sequence ID" value="NZ_JAEEGA010000006.1"/>
</dbReference>
<dbReference type="PANTHER" id="PTHR48111:SF50">
    <property type="entry name" value="KDP OPERON TRANSCRIPTIONAL REGULATORY PROTEIN KDPE"/>
    <property type="match status" value="1"/>
</dbReference>
<organism evidence="12 13">
    <name type="scientific">Vagococcus allomyrinae</name>
    <dbReference type="NCBI Taxonomy" id="2794353"/>
    <lineage>
        <taxon>Bacteria</taxon>
        <taxon>Bacillati</taxon>
        <taxon>Bacillota</taxon>
        <taxon>Bacilli</taxon>
        <taxon>Lactobacillales</taxon>
        <taxon>Enterococcaceae</taxon>
        <taxon>Vagococcus</taxon>
    </lineage>
</organism>
<dbReference type="PANTHER" id="PTHR48111">
    <property type="entry name" value="REGULATOR OF RPOS"/>
    <property type="match status" value="1"/>
</dbReference>
<feature type="modified residue" description="4-aspartylphosphate" evidence="8">
    <location>
        <position position="54"/>
    </location>
</feature>
<dbReference type="SMART" id="SM00862">
    <property type="entry name" value="Trans_reg_C"/>
    <property type="match status" value="1"/>
</dbReference>
<feature type="domain" description="Response regulatory" evidence="10">
    <location>
        <begin position="5"/>
        <end position="118"/>
    </location>
</feature>
<evidence type="ECO:0000256" key="2">
    <source>
        <dbReference type="ARBA" id="ARBA00022490"/>
    </source>
</evidence>
<dbReference type="SUPFAM" id="SSF52172">
    <property type="entry name" value="CheY-like"/>
    <property type="match status" value="1"/>
</dbReference>
<keyword evidence="6 9" id="KW-0238">DNA-binding</keyword>
<comment type="subcellular location">
    <subcellularLocation>
        <location evidence="1">Cytoplasm</location>
    </subcellularLocation>
</comment>
<keyword evidence="5" id="KW-0805">Transcription regulation</keyword>
<dbReference type="GO" id="GO:0000156">
    <property type="term" value="F:phosphorelay response regulator activity"/>
    <property type="evidence" value="ECO:0007669"/>
    <property type="project" value="TreeGrafter"/>
</dbReference>
<comment type="caution">
    <text evidence="12">The sequence shown here is derived from an EMBL/GenBank/DDBJ whole genome shotgun (WGS) entry which is preliminary data.</text>
</comment>
<gene>
    <name evidence="12" type="ORF">I6N95_11050</name>
</gene>
<dbReference type="InterPro" id="IPR039420">
    <property type="entry name" value="WalR-like"/>
</dbReference>
<dbReference type="CDD" id="cd00383">
    <property type="entry name" value="trans_reg_C"/>
    <property type="match status" value="1"/>
</dbReference>
<dbReference type="AlphaFoldDB" id="A0A940PEV6"/>
<reference evidence="12" key="1">
    <citation type="submission" date="2020-12" db="EMBL/GenBank/DDBJ databases">
        <title>Vagococcus allomyrinae sp. nov. and Enterococcus lavae sp. nov., isolated from the larvae of Allomyrina dichotoma.</title>
        <authorList>
            <person name="Lee S.D."/>
        </authorList>
    </citation>
    <scope>NUCLEOTIDE SEQUENCE</scope>
    <source>
        <strain evidence="12">BWB3-3</strain>
    </source>
</reference>
<dbReference type="PROSITE" id="PS50110">
    <property type="entry name" value="RESPONSE_REGULATORY"/>
    <property type="match status" value="1"/>
</dbReference>
<protein>
    <submittedName>
        <fullName evidence="12">Response regulator transcription factor</fullName>
    </submittedName>
</protein>
<keyword evidence="2" id="KW-0963">Cytoplasm</keyword>
<keyword evidence="4" id="KW-0902">Two-component regulatory system</keyword>
<evidence type="ECO:0000259" key="10">
    <source>
        <dbReference type="PROSITE" id="PS50110"/>
    </source>
</evidence>
<dbReference type="Proteomes" id="UP000674938">
    <property type="component" value="Unassembled WGS sequence"/>
</dbReference>